<keyword evidence="6" id="KW-1185">Reference proteome</keyword>
<keyword evidence="1" id="KW-0479">Metal-binding</keyword>
<dbReference type="AlphaFoldDB" id="D5EET6"/>
<dbReference type="PANTHER" id="PTHR31302:SF31">
    <property type="entry name" value="PHOSPHODIESTERASE YAEI"/>
    <property type="match status" value="1"/>
</dbReference>
<proteinExistence type="predicted"/>
<keyword evidence="3" id="KW-1133">Transmembrane helix</keyword>
<evidence type="ECO:0000313" key="6">
    <source>
        <dbReference type="Proteomes" id="UP000002366"/>
    </source>
</evidence>
<accession>D5EET6</accession>
<dbReference type="Proteomes" id="UP000002366">
    <property type="component" value="Chromosome"/>
</dbReference>
<keyword evidence="3" id="KW-0472">Membrane</keyword>
<evidence type="ECO:0000313" key="5">
    <source>
        <dbReference type="EMBL" id="ADE57068.1"/>
    </source>
</evidence>
<dbReference type="GO" id="GO:0016020">
    <property type="term" value="C:membrane"/>
    <property type="evidence" value="ECO:0007669"/>
    <property type="project" value="GOC"/>
</dbReference>
<feature type="transmembrane region" description="Helical" evidence="3">
    <location>
        <begin position="114"/>
        <end position="131"/>
    </location>
</feature>
<dbReference type="SUPFAM" id="SSF56300">
    <property type="entry name" value="Metallo-dependent phosphatases"/>
    <property type="match status" value="1"/>
</dbReference>
<feature type="transmembrane region" description="Helical" evidence="3">
    <location>
        <begin position="12"/>
        <end position="30"/>
    </location>
</feature>
<evidence type="ECO:0000256" key="2">
    <source>
        <dbReference type="ARBA" id="ARBA00022801"/>
    </source>
</evidence>
<gene>
    <name evidence="5" type="ordered locus">Amico_0942</name>
</gene>
<sequence>MTRIKRSEGGVIAAYIALYAALSYFLYFYFQLKNMPPFSWESVVLAWGCGTVLILVSVIPARWSSPLLCEIHTLLAWMGVTGIAFGFYFIFASIVFDAILYFLPTMHFPFSPFGELWIAAGVALILCFYGYRESMKVRIIRVQLETDKLPDDISNFRILQISDLHLGILINKKMLRQIMKQIQEENPDVIVSTGDLLDGEIEDVETISQMMLHYNPPYGKYAVTGNHEFYAGIEHALDFTGRAGFQVLRGSVVNIGPISIAGVDDPGGHFILGQPEVDESQLLRDSHQTPTFTLLLKHRPLIHRDAVGKFDLQLSGHVHRGQLFPFMVFTWLFYKHTAGLMDLGKGSWLYVSRGTGTWGPPVRIFAFPELTVIDLVSRHEMVDRI</sequence>
<feature type="transmembrane region" description="Helical" evidence="3">
    <location>
        <begin position="75"/>
        <end position="102"/>
    </location>
</feature>
<evidence type="ECO:0000259" key="4">
    <source>
        <dbReference type="Pfam" id="PF00149"/>
    </source>
</evidence>
<feature type="transmembrane region" description="Helical" evidence="3">
    <location>
        <begin position="42"/>
        <end position="63"/>
    </location>
</feature>
<feature type="domain" description="Calcineurin-like phosphoesterase" evidence="4">
    <location>
        <begin position="156"/>
        <end position="320"/>
    </location>
</feature>
<dbReference type="HOGENOM" id="CLU_025443_0_1_0"/>
<dbReference type="Pfam" id="PF00149">
    <property type="entry name" value="Metallophos"/>
    <property type="match status" value="1"/>
</dbReference>
<keyword evidence="2" id="KW-0378">Hydrolase</keyword>
<dbReference type="InterPro" id="IPR029052">
    <property type="entry name" value="Metallo-depent_PP-like"/>
</dbReference>
<keyword evidence="3" id="KW-0812">Transmembrane</keyword>
<dbReference type="eggNOG" id="COG1408">
    <property type="taxonomic scope" value="Bacteria"/>
</dbReference>
<dbReference type="InterPro" id="IPR004843">
    <property type="entry name" value="Calcineurin-like_PHP"/>
</dbReference>
<dbReference type="Gene3D" id="3.60.21.10">
    <property type="match status" value="1"/>
</dbReference>
<organism evidence="5 6">
    <name type="scientific">Aminobacterium colombiense (strain DSM 12261 / ALA-1)</name>
    <dbReference type="NCBI Taxonomy" id="572547"/>
    <lineage>
        <taxon>Bacteria</taxon>
        <taxon>Thermotogati</taxon>
        <taxon>Synergistota</taxon>
        <taxon>Synergistia</taxon>
        <taxon>Synergistales</taxon>
        <taxon>Aminobacteriaceae</taxon>
        <taxon>Aminobacterium</taxon>
    </lineage>
</organism>
<dbReference type="GO" id="GO:0008758">
    <property type="term" value="F:UDP-2,3-diacylglucosamine hydrolase activity"/>
    <property type="evidence" value="ECO:0007669"/>
    <property type="project" value="TreeGrafter"/>
</dbReference>
<dbReference type="CDD" id="cd07385">
    <property type="entry name" value="MPP_YkuE_C"/>
    <property type="match status" value="1"/>
</dbReference>
<dbReference type="InterPro" id="IPR051158">
    <property type="entry name" value="Metallophosphoesterase_sf"/>
</dbReference>
<protein>
    <submittedName>
        <fullName evidence="5">Metallophosphoesterase</fullName>
    </submittedName>
</protein>
<evidence type="ECO:0000256" key="3">
    <source>
        <dbReference type="SAM" id="Phobius"/>
    </source>
</evidence>
<dbReference type="KEGG" id="aco:Amico_0942"/>
<dbReference type="PANTHER" id="PTHR31302">
    <property type="entry name" value="TRANSMEMBRANE PROTEIN WITH METALLOPHOSPHOESTERASE DOMAIN-RELATED"/>
    <property type="match status" value="1"/>
</dbReference>
<reference evidence="5 6" key="1">
    <citation type="journal article" date="2010" name="Stand. Genomic Sci.">
        <title>Complete genome sequence of Aminobacterium colombiense type strain (ALA-1).</title>
        <authorList>
            <person name="Chertkov O."/>
            <person name="Sikorski J."/>
            <person name="Brambilla E."/>
            <person name="Lapidus A."/>
            <person name="Copeland A."/>
            <person name="Glavina Del Rio T."/>
            <person name="Nolan M."/>
            <person name="Lucas S."/>
            <person name="Tice H."/>
            <person name="Cheng J.F."/>
            <person name="Han C."/>
            <person name="Detter J.C."/>
            <person name="Bruce D."/>
            <person name="Tapia R."/>
            <person name="Goodwin L."/>
            <person name="Pitluck S."/>
            <person name="Liolios K."/>
            <person name="Ivanova N."/>
            <person name="Mavromatis K."/>
            <person name="Ovchinnikova G."/>
            <person name="Pati A."/>
            <person name="Chen A."/>
            <person name="Palaniappan K."/>
            <person name="Land M."/>
            <person name="Hauser L."/>
            <person name="Chang Y.J."/>
            <person name="Jeffries C.D."/>
            <person name="Spring S."/>
            <person name="Rohde M."/>
            <person name="Goker M."/>
            <person name="Bristow J."/>
            <person name="Eisen J.A."/>
            <person name="Markowitz V."/>
            <person name="Hugenholtz P."/>
            <person name="Kyrpides N.C."/>
            <person name="Klenk H.P."/>
        </authorList>
    </citation>
    <scope>NUCLEOTIDE SEQUENCE [LARGE SCALE GENOMIC DNA]</scope>
    <source>
        <strain evidence="6">DSM 12261 / ALA-1</strain>
    </source>
</reference>
<dbReference type="GO" id="GO:0046872">
    <property type="term" value="F:metal ion binding"/>
    <property type="evidence" value="ECO:0007669"/>
    <property type="project" value="UniProtKB-KW"/>
</dbReference>
<dbReference type="EMBL" id="CP001997">
    <property type="protein sequence ID" value="ADE57068.1"/>
    <property type="molecule type" value="Genomic_DNA"/>
</dbReference>
<dbReference type="GO" id="GO:0009245">
    <property type="term" value="P:lipid A biosynthetic process"/>
    <property type="evidence" value="ECO:0007669"/>
    <property type="project" value="TreeGrafter"/>
</dbReference>
<dbReference type="RefSeq" id="WP_013048331.1">
    <property type="nucleotide sequence ID" value="NC_014011.1"/>
</dbReference>
<name>D5EET6_AMICL</name>
<evidence type="ECO:0000256" key="1">
    <source>
        <dbReference type="ARBA" id="ARBA00022723"/>
    </source>
</evidence>